<accession>A0A401GUX3</accession>
<protein>
    <submittedName>
        <fullName evidence="1">Uncharacterized protein</fullName>
    </submittedName>
</protein>
<dbReference type="RefSeq" id="XP_027616447.1">
    <property type="nucleotide sequence ID" value="XM_027760646.1"/>
</dbReference>
<keyword evidence="2" id="KW-1185">Reference proteome</keyword>
<dbReference type="InParanoid" id="A0A401GUX3"/>
<dbReference type="Proteomes" id="UP000287166">
    <property type="component" value="Unassembled WGS sequence"/>
</dbReference>
<evidence type="ECO:0000313" key="1">
    <source>
        <dbReference type="EMBL" id="GBE85534.1"/>
    </source>
</evidence>
<dbReference type="AlphaFoldDB" id="A0A401GUX3"/>
<evidence type="ECO:0000313" key="2">
    <source>
        <dbReference type="Proteomes" id="UP000287166"/>
    </source>
</evidence>
<comment type="caution">
    <text evidence="1">The sequence shown here is derived from an EMBL/GenBank/DDBJ whole genome shotgun (WGS) entry which is preliminary data.</text>
</comment>
<sequence>MEWGNWKFIVEERDELGSDDAFWEVYSNENGERLRYQQILDKLKARRADQSACDAAAAHSYFDGNLERADANGAFRYHKRGVWYTHSKDTDIAKHWRSLLKNSLEIAHSWASMQVMSVPSASSSVNMGANARAAA</sequence>
<organism evidence="1 2">
    <name type="scientific">Sparassis crispa</name>
    <dbReference type="NCBI Taxonomy" id="139825"/>
    <lineage>
        <taxon>Eukaryota</taxon>
        <taxon>Fungi</taxon>
        <taxon>Dikarya</taxon>
        <taxon>Basidiomycota</taxon>
        <taxon>Agaricomycotina</taxon>
        <taxon>Agaricomycetes</taxon>
        <taxon>Polyporales</taxon>
        <taxon>Sparassidaceae</taxon>
        <taxon>Sparassis</taxon>
    </lineage>
</organism>
<gene>
    <name evidence="1" type="ORF">SCP_0800510</name>
</gene>
<dbReference type="EMBL" id="BFAD01000008">
    <property type="protein sequence ID" value="GBE85534.1"/>
    <property type="molecule type" value="Genomic_DNA"/>
</dbReference>
<dbReference type="GeneID" id="38782451"/>
<dbReference type="OrthoDB" id="3251176at2759"/>
<reference evidence="1 2" key="1">
    <citation type="journal article" date="2018" name="Sci. Rep.">
        <title>Genome sequence of the cauliflower mushroom Sparassis crispa (Hanabiratake) and its association with beneficial usage.</title>
        <authorList>
            <person name="Kiyama R."/>
            <person name="Furutani Y."/>
            <person name="Kawaguchi K."/>
            <person name="Nakanishi T."/>
        </authorList>
    </citation>
    <scope>NUCLEOTIDE SEQUENCE [LARGE SCALE GENOMIC DNA]</scope>
</reference>
<proteinExistence type="predicted"/>
<name>A0A401GUX3_9APHY</name>